<comment type="caution">
    <text evidence="1">The sequence shown here is derived from an EMBL/GenBank/DDBJ whole genome shotgun (WGS) entry which is preliminary data.</text>
</comment>
<name>A0A5M3Q241_9GAMM</name>
<reference evidence="1 2" key="1">
    <citation type="journal article" date="2019" name="J. Gen. Appl. Microbiol.">
        <title>Aerobic degradation of cis-dichloroethene by the marine bacterium Marinobacter salsuginis strain 5N-3.</title>
        <authorList>
            <person name="Inoue Y."/>
            <person name="Fukunaga Y."/>
            <person name="Katsumata H."/>
            <person name="Ohji S."/>
            <person name="Hosoyama A."/>
            <person name="Mori K."/>
            <person name="Ando K."/>
        </authorList>
    </citation>
    <scope>NUCLEOTIDE SEQUENCE [LARGE SCALE GENOMIC DNA]</scope>
    <source>
        <strain evidence="1 2">NBRC 109114</strain>
    </source>
</reference>
<protein>
    <submittedName>
        <fullName evidence="1">Uncharacterized protein</fullName>
    </submittedName>
</protein>
<evidence type="ECO:0000313" key="2">
    <source>
        <dbReference type="Proteomes" id="UP000387223"/>
    </source>
</evidence>
<dbReference type="EMBL" id="BGZI01000015">
    <property type="protein sequence ID" value="GBO88740.1"/>
    <property type="molecule type" value="Genomic_DNA"/>
</dbReference>
<accession>A0A5M3Q241</accession>
<gene>
    <name evidence="1" type="ORF">MSSD14B_24080</name>
</gene>
<dbReference type="RefSeq" id="WP_136630092.1">
    <property type="nucleotide sequence ID" value="NZ_BGZI01000015.1"/>
</dbReference>
<sequence length="65" mass="7466">MAQANIQYGLKVTRCPDAMRWYSSHIGETFPLLAEYSDEFKTREPAGYTNFILKTDCEVVELTSE</sequence>
<dbReference type="AlphaFoldDB" id="A0A5M3Q241"/>
<proteinExistence type="predicted"/>
<evidence type="ECO:0000313" key="1">
    <source>
        <dbReference type="EMBL" id="GBO88740.1"/>
    </source>
</evidence>
<organism evidence="1 2">
    <name type="scientific">Marinobacter salsuginis</name>
    <dbReference type="NCBI Taxonomy" id="418719"/>
    <lineage>
        <taxon>Bacteria</taxon>
        <taxon>Pseudomonadati</taxon>
        <taxon>Pseudomonadota</taxon>
        <taxon>Gammaproteobacteria</taxon>
        <taxon>Pseudomonadales</taxon>
        <taxon>Marinobacteraceae</taxon>
        <taxon>Marinobacter</taxon>
    </lineage>
</organism>
<dbReference type="Proteomes" id="UP000387223">
    <property type="component" value="Unassembled WGS sequence"/>
</dbReference>